<name>A0ABP7W6L6_9ACTN</name>
<dbReference type="RefSeq" id="WP_344951284.1">
    <property type="nucleotide sequence ID" value="NZ_BAAAZG010000033.1"/>
</dbReference>
<protein>
    <submittedName>
        <fullName evidence="2">DUF3027 domain-containing protein</fullName>
    </submittedName>
</protein>
<reference evidence="3" key="1">
    <citation type="journal article" date="2019" name="Int. J. Syst. Evol. Microbiol.">
        <title>The Global Catalogue of Microorganisms (GCM) 10K type strain sequencing project: providing services to taxonomists for standard genome sequencing and annotation.</title>
        <authorList>
            <consortium name="The Broad Institute Genomics Platform"/>
            <consortium name="The Broad Institute Genome Sequencing Center for Infectious Disease"/>
            <person name="Wu L."/>
            <person name="Ma J."/>
        </authorList>
    </citation>
    <scope>NUCLEOTIDE SEQUENCE [LARGE SCALE GENOMIC DNA]</scope>
    <source>
        <strain evidence="3">JCM 16702</strain>
    </source>
</reference>
<dbReference type="EMBL" id="BAAAZG010000033">
    <property type="protein sequence ID" value="GAA4082399.1"/>
    <property type="molecule type" value="Genomic_DNA"/>
</dbReference>
<feature type="compositionally biased region" description="Low complexity" evidence="1">
    <location>
        <begin position="7"/>
        <end position="32"/>
    </location>
</feature>
<dbReference type="Pfam" id="PF11228">
    <property type="entry name" value="DUF3027"/>
    <property type="match status" value="1"/>
</dbReference>
<evidence type="ECO:0000313" key="3">
    <source>
        <dbReference type="Proteomes" id="UP001500683"/>
    </source>
</evidence>
<feature type="region of interest" description="Disordered" evidence="1">
    <location>
        <begin position="288"/>
        <end position="316"/>
    </location>
</feature>
<evidence type="ECO:0000256" key="1">
    <source>
        <dbReference type="SAM" id="MobiDB-lite"/>
    </source>
</evidence>
<dbReference type="Proteomes" id="UP001500683">
    <property type="component" value="Unassembled WGS sequence"/>
</dbReference>
<sequence>MSPLRQSSPARSTGARSAGAARSSGTARSGGTARRRTPVVDPACAEAVDLAREAAQEVAAAGATDRSPSAPVGDHLGLRAEGDRVVTHYFACLDPAYRGWHWAVTVTRAARAKVVTVSECALLPGEDALLAPEWVPWLERLRPGDLGPGDLLPTATDDARLAPGYADVGDAGDQQMQWELGLGRPRVLSREGRAEAAARWYDGIAGPRAPIAASAPAQCSTCGFYVPLAGELRQMFGVCANEYAPDDGRVVSADHGCGAHSEAVVIPPASEHGPPVLDEVGYDIVKVSPVRDTADASSEAPSEAPSEEEEEALGHS</sequence>
<organism evidence="2 3">
    <name type="scientific">Actinomadura miaoliensis</name>
    <dbReference type="NCBI Taxonomy" id="430685"/>
    <lineage>
        <taxon>Bacteria</taxon>
        <taxon>Bacillati</taxon>
        <taxon>Actinomycetota</taxon>
        <taxon>Actinomycetes</taxon>
        <taxon>Streptosporangiales</taxon>
        <taxon>Thermomonosporaceae</taxon>
        <taxon>Actinomadura</taxon>
    </lineage>
</organism>
<feature type="compositionally biased region" description="Acidic residues" evidence="1">
    <location>
        <begin position="305"/>
        <end position="316"/>
    </location>
</feature>
<comment type="caution">
    <text evidence="2">The sequence shown here is derived from an EMBL/GenBank/DDBJ whole genome shotgun (WGS) entry which is preliminary data.</text>
</comment>
<dbReference type="InterPro" id="IPR021391">
    <property type="entry name" value="DUF3027"/>
</dbReference>
<gene>
    <name evidence="2" type="ORF">GCM10022214_46900</name>
</gene>
<keyword evidence="3" id="KW-1185">Reference proteome</keyword>
<proteinExistence type="predicted"/>
<feature type="region of interest" description="Disordered" evidence="1">
    <location>
        <begin position="1"/>
        <end position="40"/>
    </location>
</feature>
<accession>A0ABP7W6L6</accession>
<evidence type="ECO:0000313" key="2">
    <source>
        <dbReference type="EMBL" id="GAA4082399.1"/>
    </source>
</evidence>